<dbReference type="AlphaFoldDB" id="A0AAD3DAZ3"/>
<sequence length="218" mass="24490">MGAALATEFRSPSSSNGCLSWLAQRIMSKDNGFDSIAAVSEIANSKRFTKPVIVELGPGSGFSLRTMFDKESPLQPSRVYAIEISEVFRQQLTEDKELATHIESGKLSIHNDDAINLKFIPDNSVDLVFGFNVVYFLFPLDVYLKELNRILKPGGELQFCVKEEAKYMDKQVYANTDWEACLGKMENNGFENVEKTEIRFKYDGPISYSTLIGKKKSS</sequence>
<dbReference type="CDD" id="cd02440">
    <property type="entry name" value="AdoMet_MTases"/>
    <property type="match status" value="1"/>
</dbReference>
<dbReference type="InterPro" id="IPR013216">
    <property type="entry name" value="Methyltransf_11"/>
</dbReference>
<reference evidence="2 3" key="1">
    <citation type="journal article" date="2021" name="Sci. Rep.">
        <title>The genome of the diatom Chaetoceros tenuissimus carries an ancient integrated fragment of an extant virus.</title>
        <authorList>
            <person name="Hongo Y."/>
            <person name="Kimura K."/>
            <person name="Takaki Y."/>
            <person name="Yoshida Y."/>
            <person name="Baba S."/>
            <person name="Kobayashi G."/>
            <person name="Nagasaki K."/>
            <person name="Hano T."/>
            <person name="Tomaru Y."/>
        </authorList>
    </citation>
    <scope>NUCLEOTIDE SEQUENCE [LARGE SCALE GENOMIC DNA]</scope>
    <source>
        <strain evidence="2 3">NIES-3715</strain>
    </source>
</reference>
<dbReference type="InterPro" id="IPR029063">
    <property type="entry name" value="SAM-dependent_MTases_sf"/>
</dbReference>
<dbReference type="Proteomes" id="UP001054902">
    <property type="component" value="Unassembled WGS sequence"/>
</dbReference>
<accession>A0AAD3DAZ3</accession>
<comment type="caution">
    <text evidence="2">The sequence shown here is derived from an EMBL/GenBank/DDBJ whole genome shotgun (WGS) entry which is preliminary data.</text>
</comment>
<gene>
    <name evidence="2" type="ORF">CTEN210_16111</name>
</gene>
<proteinExistence type="predicted"/>
<dbReference type="EMBL" id="BLLK01000069">
    <property type="protein sequence ID" value="GFH59635.1"/>
    <property type="molecule type" value="Genomic_DNA"/>
</dbReference>
<keyword evidence="3" id="KW-1185">Reference proteome</keyword>
<organism evidence="2 3">
    <name type="scientific">Chaetoceros tenuissimus</name>
    <dbReference type="NCBI Taxonomy" id="426638"/>
    <lineage>
        <taxon>Eukaryota</taxon>
        <taxon>Sar</taxon>
        <taxon>Stramenopiles</taxon>
        <taxon>Ochrophyta</taxon>
        <taxon>Bacillariophyta</taxon>
        <taxon>Coscinodiscophyceae</taxon>
        <taxon>Chaetocerotophycidae</taxon>
        <taxon>Chaetocerotales</taxon>
        <taxon>Chaetocerotaceae</taxon>
        <taxon>Chaetoceros</taxon>
    </lineage>
</organism>
<evidence type="ECO:0000313" key="3">
    <source>
        <dbReference type="Proteomes" id="UP001054902"/>
    </source>
</evidence>
<dbReference type="Pfam" id="PF08241">
    <property type="entry name" value="Methyltransf_11"/>
    <property type="match status" value="1"/>
</dbReference>
<evidence type="ECO:0000259" key="1">
    <source>
        <dbReference type="Pfam" id="PF08241"/>
    </source>
</evidence>
<dbReference type="GO" id="GO:0008757">
    <property type="term" value="F:S-adenosylmethionine-dependent methyltransferase activity"/>
    <property type="evidence" value="ECO:0007669"/>
    <property type="project" value="InterPro"/>
</dbReference>
<protein>
    <recommendedName>
        <fullName evidence="1">Methyltransferase type 11 domain-containing protein</fullName>
    </recommendedName>
</protein>
<evidence type="ECO:0000313" key="2">
    <source>
        <dbReference type="EMBL" id="GFH59635.1"/>
    </source>
</evidence>
<dbReference type="Gene3D" id="3.40.50.150">
    <property type="entry name" value="Vaccinia Virus protein VP39"/>
    <property type="match status" value="1"/>
</dbReference>
<feature type="domain" description="Methyltransferase type 11" evidence="1">
    <location>
        <begin position="55"/>
        <end position="157"/>
    </location>
</feature>
<name>A0AAD3DAZ3_9STRA</name>
<dbReference type="SUPFAM" id="SSF53335">
    <property type="entry name" value="S-adenosyl-L-methionine-dependent methyltransferases"/>
    <property type="match status" value="1"/>
</dbReference>